<dbReference type="HOGENOM" id="CLU_2989339_0_0_9"/>
<organism evidence="1 2">
    <name type="scientific">Dialister invisus DSM 15470</name>
    <dbReference type="NCBI Taxonomy" id="592028"/>
    <lineage>
        <taxon>Bacteria</taxon>
        <taxon>Bacillati</taxon>
        <taxon>Bacillota</taxon>
        <taxon>Negativicutes</taxon>
        <taxon>Veillonellales</taxon>
        <taxon>Veillonellaceae</taxon>
        <taxon>Dialister</taxon>
    </lineage>
</organism>
<dbReference type="STRING" id="592028.GCWU000321_00403"/>
<keyword evidence="2" id="KW-1185">Reference proteome</keyword>
<name>C9LRC9_9FIRM</name>
<protein>
    <submittedName>
        <fullName evidence="1">Uncharacterized protein</fullName>
    </submittedName>
</protein>
<dbReference type="Proteomes" id="UP000004736">
    <property type="component" value="Unassembled WGS sequence"/>
</dbReference>
<evidence type="ECO:0000313" key="2">
    <source>
        <dbReference type="Proteomes" id="UP000004736"/>
    </source>
</evidence>
<proteinExistence type="predicted"/>
<gene>
    <name evidence="1" type="ORF">GCWU000321_00403</name>
</gene>
<comment type="caution">
    <text evidence="1">The sequence shown here is derived from an EMBL/GenBank/DDBJ whole genome shotgun (WGS) entry which is preliminary data.</text>
</comment>
<sequence length="57" mass="7104">MNNQFFQKNHSIIYKKPWFTSILLFRFYYKVKIIRIIAKFKNLFKEPDKSAFIIKEK</sequence>
<dbReference type="EMBL" id="ACIM02000001">
    <property type="protein sequence ID" value="EEW96458.1"/>
    <property type="molecule type" value="Genomic_DNA"/>
</dbReference>
<accession>C9LRC9</accession>
<dbReference type="AlphaFoldDB" id="C9LRC9"/>
<reference evidence="1" key="1">
    <citation type="submission" date="2009-09" db="EMBL/GenBank/DDBJ databases">
        <authorList>
            <person name="Weinstock G."/>
            <person name="Sodergren E."/>
            <person name="Clifton S."/>
            <person name="Fulton L."/>
            <person name="Fulton B."/>
            <person name="Courtney L."/>
            <person name="Fronick C."/>
            <person name="Harrison M."/>
            <person name="Strong C."/>
            <person name="Farmer C."/>
            <person name="Delahaunty K."/>
            <person name="Markovic C."/>
            <person name="Hall O."/>
            <person name="Minx P."/>
            <person name="Tomlinson C."/>
            <person name="Mitreva M."/>
            <person name="Nelson J."/>
            <person name="Hou S."/>
            <person name="Wollam A."/>
            <person name="Pepin K.H."/>
            <person name="Johnson M."/>
            <person name="Bhonagiri V."/>
            <person name="Nash W.E."/>
            <person name="Warren W."/>
            <person name="Chinwalla A."/>
            <person name="Mardis E.R."/>
            <person name="Wilson R.K."/>
        </authorList>
    </citation>
    <scope>NUCLEOTIDE SEQUENCE [LARGE SCALE GENOMIC DNA]</scope>
    <source>
        <strain evidence="1">DSM 15470</strain>
    </source>
</reference>
<evidence type="ECO:0000313" key="1">
    <source>
        <dbReference type="EMBL" id="EEW96458.1"/>
    </source>
</evidence>